<dbReference type="InterPro" id="IPR036320">
    <property type="entry name" value="Glycosyl_Trfase_fam3_N_dom_sf"/>
</dbReference>
<protein>
    <submittedName>
        <fullName evidence="7">Anthranilate phosphoribosyltransferase</fullName>
        <ecNumber evidence="7">2.4.2.18</ecNumber>
    </submittedName>
</protein>
<dbReference type="BioCyc" id="PMAR59922:G1G80-2625-MONOMER"/>
<evidence type="ECO:0000256" key="2">
    <source>
        <dbReference type="ARBA" id="ARBA00022676"/>
    </source>
</evidence>
<organism evidence="7 8">
    <name type="scientific">Prochlorococcus marinus (strain MIT 9303)</name>
    <dbReference type="NCBI Taxonomy" id="59922"/>
    <lineage>
        <taxon>Bacteria</taxon>
        <taxon>Bacillati</taxon>
        <taxon>Cyanobacteriota</taxon>
        <taxon>Cyanophyceae</taxon>
        <taxon>Synechococcales</taxon>
        <taxon>Prochlorococcaceae</taxon>
        <taxon>Prochlorococcus</taxon>
    </lineage>
</organism>
<dbReference type="HOGENOM" id="CLU_034315_0_0_3"/>
<gene>
    <name evidence="7" type="ordered locus">P9303_29911</name>
</gene>
<feature type="domain" description="Glycosyl transferase family 3 N-terminal" evidence="6">
    <location>
        <begin position="30"/>
        <end position="90"/>
    </location>
</feature>
<keyword evidence="3 7" id="KW-0808">Transferase</keyword>
<dbReference type="Pfam" id="PF00591">
    <property type="entry name" value="Glycos_transf_3"/>
    <property type="match status" value="1"/>
</dbReference>
<dbReference type="RefSeq" id="WP_011827559.1">
    <property type="nucleotide sequence ID" value="NC_008820.1"/>
</dbReference>
<accession>A2CE11</accession>
<evidence type="ECO:0000313" key="7">
    <source>
        <dbReference type="EMBL" id="ABM79721.1"/>
    </source>
</evidence>
<evidence type="ECO:0000256" key="4">
    <source>
        <dbReference type="ARBA" id="ARBA00023141"/>
    </source>
</evidence>
<dbReference type="PANTHER" id="PTHR43285:SF3">
    <property type="entry name" value="SLL1634 PROTEIN"/>
    <property type="match status" value="1"/>
</dbReference>
<keyword evidence="1" id="KW-0028">Amino-acid biosynthesis</keyword>
<dbReference type="InterPro" id="IPR000312">
    <property type="entry name" value="Glycosyl_Trfase_fam3"/>
</dbReference>
<dbReference type="SUPFAM" id="SSF52418">
    <property type="entry name" value="Nucleoside phosphorylase/phosphoribosyltransferase catalytic domain"/>
    <property type="match status" value="1"/>
</dbReference>
<keyword evidence="4" id="KW-0057">Aromatic amino acid biosynthesis</keyword>
<dbReference type="InterPro" id="IPR005940">
    <property type="entry name" value="Anthranilate_Pribosyl_Tfrase"/>
</dbReference>
<dbReference type="EMBL" id="CP000554">
    <property type="protein sequence ID" value="ABM79721.1"/>
    <property type="molecule type" value="Genomic_DNA"/>
</dbReference>
<evidence type="ECO:0000259" key="5">
    <source>
        <dbReference type="Pfam" id="PF00591"/>
    </source>
</evidence>
<dbReference type="Proteomes" id="UP000002274">
    <property type="component" value="Chromosome"/>
</dbReference>
<dbReference type="GO" id="GO:0004048">
    <property type="term" value="F:anthranilate phosphoribosyltransferase activity"/>
    <property type="evidence" value="ECO:0007669"/>
    <property type="project" value="UniProtKB-EC"/>
</dbReference>
<keyword evidence="2 7" id="KW-0328">Glycosyltransferase</keyword>
<evidence type="ECO:0000313" key="8">
    <source>
        <dbReference type="Proteomes" id="UP000002274"/>
    </source>
</evidence>
<dbReference type="Pfam" id="PF02885">
    <property type="entry name" value="Glycos_trans_3N"/>
    <property type="match status" value="1"/>
</dbReference>
<dbReference type="GO" id="GO:0000162">
    <property type="term" value="P:L-tryptophan biosynthetic process"/>
    <property type="evidence" value="ECO:0007669"/>
    <property type="project" value="InterPro"/>
</dbReference>
<dbReference type="KEGG" id="pmf:P9303_29911"/>
<evidence type="ECO:0000256" key="1">
    <source>
        <dbReference type="ARBA" id="ARBA00022605"/>
    </source>
</evidence>
<name>A2CE11_PROM3</name>
<dbReference type="SUPFAM" id="SSF47648">
    <property type="entry name" value="Nucleoside phosphorylase/phosphoribosyltransferase N-terminal domain"/>
    <property type="match status" value="1"/>
</dbReference>
<feature type="domain" description="Glycosyl transferase family 3" evidence="5">
    <location>
        <begin position="125"/>
        <end position="353"/>
    </location>
</feature>
<dbReference type="STRING" id="59922.P9303_29911"/>
<evidence type="ECO:0000259" key="6">
    <source>
        <dbReference type="Pfam" id="PF02885"/>
    </source>
</evidence>
<evidence type="ECO:0000256" key="3">
    <source>
        <dbReference type="ARBA" id="ARBA00022679"/>
    </source>
</evidence>
<dbReference type="InterPro" id="IPR035902">
    <property type="entry name" value="Nuc_phospho_transferase"/>
</dbReference>
<dbReference type="InterPro" id="IPR017459">
    <property type="entry name" value="Glycosyl_Trfase_fam3_N_dom"/>
</dbReference>
<sequence>MTTERSNEFRQSIVTTCPELSGRERFKAHLRKVGSGEQTSRGMSREESADALHLILTAQASPAQIGAFLIAHRIRRPEPQELAGMLDTYRVLGPKLKSANGQKRPICFGMPFDGRKRTAPIYPLTALVLLNAGQPVVLQGGQRMPIKYGVTTEELFKALGLQLQGLSIANLEAGFQQHGLALIYQPDHFPLAESLISYRDDIGKRPPVASLELLWTAHQGQHLLVSGFVHPPTEDRAWKALELAGETNLVTVKGLEGSTDLPISRTCITSRVQNGKPERLILHPRNHGCFSQDVEWSNLTEWREQAMEALHNRGPLSQPLLWNAGTYLWLAGLADNIDEGIAHAEKCLQSGLAQTTLEQLIAWRETII</sequence>
<dbReference type="Gene3D" id="3.40.1030.10">
    <property type="entry name" value="Nucleoside phosphorylase/phosphoribosyltransferase catalytic domain"/>
    <property type="match status" value="1"/>
</dbReference>
<dbReference type="GO" id="GO:0005829">
    <property type="term" value="C:cytosol"/>
    <property type="evidence" value="ECO:0007669"/>
    <property type="project" value="TreeGrafter"/>
</dbReference>
<dbReference type="PANTHER" id="PTHR43285">
    <property type="entry name" value="ANTHRANILATE PHOSPHORIBOSYLTRANSFERASE"/>
    <property type="match status" value="1"/>
</dbReference>
<dbReference type="Gene3D" id="1.20.970.10">
    <property type="entry name" value="Transferase, Pyrimidine Nucleoside Phosphorylase, Chain C"/>
    <property type="match status" value="1"/>
</dbReference>
<reference evidence="7 8" key="1">
    <citation type="journal article" date="2007" name="PLoS Genet.">
        <title>Patterns and implications of gene gain and loss in the evolution of Prochlorococcus.</title>
        <authorList>
            <person name="Kettler G.C."/>
            <person name="Martiny A.C."/>
            <person name="Huang K."/>
            <person name="Zucker J."/>
            <person name="Coleman M.L."/>
            <person name="Rodrigue S."/>
            <person name="Chen F."/>
            <person name="Lapidus A."/>
            <person name="Ferriera S."/>
            <person name="Johnson J."/>
            <person name="Steglich C."/>
            <person name="Church G.M."/>
            <person name="Richardson P."/>
            <person name="Chisholm S.W."/>
        </authorList>
    </citation>
    <scope>NUCLEOTIDE SEQUENCE [LARGE SCALE GENOMIC DNA]</scope>
    <source>
        <strain evidence="7 8">MIT 9303</strain>
    </source>
</reference>
<dbReference type="EC" id="2.4.2.18" evidence="7"/>
<proteinExistence type="predicted"/>
<dbReference type="AlphaFoldDB" id="A2CE11"/>
<dbReference type="NCBIfam" id="NF005635">
    <property type="entry name" value="PRK07394.1"/>
    <property type="match status" value="1"/>
</dbReference>